<comment type="similarity">
    <text evidence="2 7">Belongs to the type IA topoisomerase family.</text>
</comment>
<comment type="catalytic activity">
    <reaction evidence="1 7">
        <text>ATP-independent breakage of single-stranded DNA, followed by passage and rejoining.</text>
        <dbReference type="EC" id="5.6.2.1"/>
    </reaction>
</comment>
<dbReference type="PANTHER" id="PTHR11390:SF20">
    <property type="entry name" value="DNA TOPOISOMERASE 3-BETA-1"/>
    <property type="match status" value="1"/>
</dbReference>
<evidence type="ECO:0000313" key="12">
    <source>
        <dbReference type="Proteomes" id="UP000054408"/>
    </source>
</evidence>
<reference evidence="11 12" key="1">
    <citation type="submission" date="2010-05" db="EMBL/GenBank/DDBJ databases">
        <title>The Genome Sequence of Thecamonas trahens ATCC 50062.</title>
        <authorList>
            <consortium name="The Broad Institute Genome Sequencing Platform"/>
            <person name="Russ C."/>
            <person name="Cuomo C."/>
            <person name="Shea T."/>
            <person name="Young S.K."/>
            <person name="Zeng Q."/>
            <person name="Koehrsen M."/>
            <person name="Haas B."/>
            <person name="Borodovsky M."/>
            <person name="Guigo R."/>
            <person name="Alvarado L."/>
            <person name="Berlin A."/>
            <person name="Bochicchio J."/>
            <person name="Borenstein D."/>
            <person name="Chapman S."/>
            <person name="Chen Z."/>
            <person name="Freedman E."/>
            <person name="Gellesch M."/>
            <person name="Goldberg J."/>
            <person name="Griggs A."/>
            <person name="Gujja S."/>
            <person name="Heilman E."/>
            <person name="Heiman D."/>
            <person name="Hepburn T."/>
            <person name="Howarth C."/>
            <person name="Jen D."/>
            <person name="Larson L."/>
            <person name="Mehta T."/>
            <person name="Park D."/>
            <person name="Pearson M."/>
            <person name="Roberts A."/>
            <person name="Saif S."/>
            <person name="Shenoy N."/>
            <person name="Sisk P."/>
            <person name="Stolte C."/>
            <person name="Sykes S."/>
            <person name="Thomson T."/>
            <person name="Walk T."/>
            <person name="White J."/>
            <person name="Yandava C."/>
            <person name="Burger G."/>
            <person name="Gray M.W."/>
            <person name="Holland P.W.H."/>
            <person name="King N."/>
            <person name="Lang F.B.F."/>
            <person name="Roger A.J."/>
            <person name="Ruiz-Trillo I."/>
            <person name="Lander E."/>
            <person name="Nusbaum C."/>
        </authorList>
    </citation>
    <scope>NUCLEOTIDE SEQUENCE [LARGE SCALE GENOMIC DNA]</scope>
    <source>
        <strain evidence="11 12">ATCC 50062</strain>
    </source>
</reference>
<keyword evidence="6 7" id="KW-0413">Isomerase</keyword>
<evidence type="ECO:0000256" key="2">
    <source>
        <dbReference type="ARBA" id="ARBA00009446"/>
    </source>
</evidence>
<keyword evidence="12" id="KW-1185">Reference proteome</keyword>
<evidence type="ECO:0000256" key="3">
    <source>
        <dbReference type="ARBA" id="ARBA00012891"/>
    </source>
</evidence>
<dbReference type="PROSITE" id="PS52039">
    <property type="entry name" value="TOPO_IA_2"/>
    <property type="match status" value="1"/>
</dbReference>
<dbReference type="GeneID" id="25560031"/>
<dbReference type="InterPro" id="IPR056452">
    <property type="entry name" value="Zn_ribbon_TOP3B"/>
</dbReference>
<evidence type="ECO:0000256" key="1">
    <source>
        <dbReference type="ARBA" id="ARBA00000213"/>
    </source>
</evidence>
<feature type="compositionally biased region" description="Basic residues" evidence="8">
    <location>
        <begin position="844"/>
        <end position="863"/>
    </location>
</feature>
<dbReference type="SMART" id="SM00493">
    <property type="entry name" value="TOPRIM"/>
    <property type="match status" value="1"/>
</dbReference>
<dbReference type="GO" id="GO:0006265">
    <property type="term" value="P:DNA topological change"/>
    <property type="evidence" value="ECO:0007669"/>
    <property type="project" value="InterPro"/>
</dbReference>
<dbReference type="InterPro" id="IPR013497">
    <property type="entry name" value="Topo_IA_cen"/>
</dbReference>
<dbReference type="InterPro" id="IPR003601">
    <property type="entry name" value="Topo_IA_2"/>
</dbReference>
<dbReference type="InterPro" id="IPR013824">
    <property type="entry name" value="Topo_IA_cen_sub1"/>
</dbReference>
<dbReference type="GO" id="GO:0006281">
    <property type="term" value="P:DNA repair"/>
    <property type="evidence" value="ECO:0007669"/>
    <property type="project" value="TreeGrafter"/>
</dbReference>
<dbReference type="InterPro" id="IPR000380">
    <property type="entry name" value="Topo_IA"/>
</dbReference>
<keyword evidence="4 7" id="KW-0799">Topoisomerase</keyword>
<dbReference type="OrthoDB" id="430051at2759"/>
<dbReference type="RefSeq" id="XP_013763074.1">
    <property type="nucleotide sequence ID" value="XM_013907620.1"/>
</dbReference>
<dbReference type="Gene3D" id="2.70.20.10">
    <property type="entry name" value="Topoisomerase I, domain 3"/>
    <property type="match status" value="1"/>
</dbReference>
<dbReference type="Pfam" id="PF01751">
    <property type="entry name" value="Toprim"/>
    <property type="match status" value="1"/>
</dbReference>
<evidence type="ECO:0000256" key="7">
    <source>
        <dbReference type="RuleBase" id="RU362092"/>
    </source>
</evidence>
<dbReference type="AlphaFoldDB" id="A0A0L0D1L8"/>
<dbReference type="Pfam" id="PF23546">
    <property type="entry name" value="Zn_ribbon_TOP3B"/>
    <property type="match status" value="1"/>
</dbReference>
<evidence type="ECO:0000256" key="8">
    <source>
        <dbReference type="SAM" id="MobiDB-lite"/>
    </source>
</evidence>
<dbReference type="Proteomes" id="UP000054408">
    <property type="component" value="Unassembled WGS sequence"/>
</dbReference>
<dbReference type="SMART" id="SM00437">
    <property type="entry name" value="TOP1Ac"/>
    <property type="match status" value="1"/>
</dbReference>
<feature type="domain" description="Topo IA-type catalytic" evidence="10">
    <location>
        <begin position="177"/>
        <end position="604"/>
    </location>
</feature>
<dbReference type="CDD" id="cd03362">
    <property type="entry name" value="TOPRIM_TopoIA_TopoIII"/>
    <property type="match status" value="1"/>
</dbReference>
<dbReference type="PRINTS" id="PR00417">
    <property type="entry name" value="PRTPISMRASEI"/>
</dbReference>
<feature type="region of interest" description="Disordered" evidence="8">
    <location>
        <begin position="844"/>
        <end position="865"/>
    </location>
</feature>
<dbReference type="GO" id="GO:0003677">
    <property type="term" value="F:DNA binding"/>
    <property type="evidence" value="ECO:0007669"/>
    <property type="project" value="UniProtKB-KW"/>
</dbReference>
<dbReference type="InterPro" id="IPR006171">
    <property type="entry name" value="TOPRIM_dom"/>
</dbReference>
<dbReference type="OMA" id="EWRIFEY"/>
<dbReference type="Pfam" id="PF01131">
    <property type="entry name" value="Topoisom_bac"/>
    <property type="match status" value="1"/>
</dbReference>
<dbReference type="EMBL" id="GL349433">
    <property type="protein sequence ID" value="KNC46096.1"/>
    <property type="molecule type" value="Genomic_DNA"/>
</dbReference>
<evidence type="ECO:0000256" key="4">
    <source>
        <dbReference type="ARBA" id="ARBA00023029"/>
    </source>
</evidence>
<gene>
    <name evidence="11" type="ORF">AMSG_00213</name>
</gene>
<sequence length="870" mass="94544">MTLPVVLMVGEKPSIARAVAMYAAPEGMEVVTRDSTVSRSLPVHEFEGSFAGTRVLFRVTAVIGHVYSLDFDPQFQSWDATPPRDLFSVATVTKKRANPKSRVCKHLQAEAKGAAAVVLWLDCDREGENICFEVLDNVRDRLVPHKAFASRTVFRARFSAVTRSEVARAMSSLVEPNPDEAAAVDARQELDLRIGVAFTRFQTRHLTAKYGNLPSELISYGPCQTPTLNFVVARRDAINAFQPETYWQLMPRFSPPGGGALISLDWTRGRVFDAAVVQAYAAALDGATAALCTSVSRKRKKKPRPIALNTVGLLKVCSAGLGIGPKAAMAVAERLYIDGYISYPRTETTAYPPGFELHALLEEQRRSRVWGGYVTSLLRSGLAPSRAGVDAGDHPPIVPMRAASEDELVGDAWRVYDYVARHFIATVSPDCVVEHQTAAFSIAAPSGETELFHVKGLIVIDEGFCALLPHLMPAGKALPPLSPETEYTLTDIVVRSGETSPPGLLSESELISLMERHSIGTDASCPTHINNIVERGYAKVVAGRRLEPTTLGIVLIHSYYKIDPELVLPTVRSSVESQLDLVASGVADKDAVVAHCIAAFAAKFDFFVDSVSLMDSLFEANYAPVADAGKSLSRCGKCKYVMRLMYRPSRLHCPRCNETYSLPNNGIIKLFQEKTCPLDGFELVLYSLGKKGARYLVCPACYTNRPFEPPTFADGMSCDSCQAAGCGYAGIHFSVGPCSAAGVRAVADDDSPGCPGTLMLEPMSAPVWKLHCTGCNVIVTLPDCAHDVKVLTGDDPCGGCGANLFAIEFHKDKLPLPGLARLNGCIFCDELLAPGTRVVRGKTKHQMFKRGRGRGRGRRKRGKLDHLLRH</sequence>
<evidence type="ECO:0000256" key="5">
    <source>
        <dbReference type="ARBA" id="ARBA00023125"/>
    </source>
</evidence>
<proteinExistence type="inferred from homology"/>
<dbReference type="InterPro" id="IPR023405">
    <property type="entry name" value="Topo_IA_core_domain"/>
</dbReference>
<dbReference type="PANTHER" id="PTHR11390">
    <property type="entry name" value="PROKARYOTIC DNA TOPOISOMERASE"/>
    <property type="match status" value="1"/>
</dbReference>
<dbReference type="STRING" id="461836.A0A0L0D1L8"/>
<accession>A0A0L0D1L8</accession>
<dbReference type="InterPro" id="IPR013826">
    <property type="entry name" value="Topo_IA_cen_sub3"/>
</dbReference>
<name>A0A0L0D1L8_THETB</name>
<dbReference type="InterPro" id="IPR013825">
    <property type="entry name" value="Topo_IA_cen_sub2"/>
</dbReference>
<dbReference type="Gene3D" id="1.10.460.10">
    <property type="entry name" value="Topoisomerase I, domain 2"/>
    <property type="match status" value="1"/>
</dbReference>
<dbReference type="InterPro" id="IPR034144">
    <property type="entry name" value="TOPRIM_TopoIII"/>
</dbReference>
<organism evidence="11 12">
    <name type="scientific">Thecamonas trahens ATCC 50062</name>
    <dbReference type="NCBI Taxonomy" id="461836"/>
    <lineage>
        <taxon>Eukaryota</taxon>
        <taxon>Apusozoa</taxon>
        <taxon>Apusomonadida</taxon>
        <taxon>Apusomonadidae</taxon>
        <taxon>Thecamonas</taxon>
    </lineage>
</organism>
<dbReference type="EC" id="5.6.2.1" evidence="3 7"/>
<dbReference type="SMART" id="SM00436">
    <property type="entry name" value="TOP1Bc"/>
    <property type="match status" value="1"/>
</dbReference>
<dbReference type="Gene3D" id="1.10.290.10">
    <property type="entry name" value="Topoisomerase I, domain 4"/>
    <property type="match status" value="1"/>
</dbReference>
<dbReference type="SUPFAM" id="SSF56712">
    <property type="entry name" value="Prokaryotic type I DNA topoisomerase"/>
    <property type="match status" value="1"/>
</dbReference>
<evidence type="ECO:0000256" key="6">
    <source>
        <dbReference type="ARBA" id="ARBA00023235"/>
    </source>
</evidence>
<dbReference type="GO" id="GO:0005634">
    <property type="term" value="C:nucleus"/>
    <property type="evidence" value="ECO:0007669"/>
    <property type="project" value="TreeGrafter"/>
</dbReference>
<dbReference type="InterPro" id="IPR003602">
    <property type="entry name" value="Topo_IA_DNA-bd_dom"/>
</dbReference>
<dbReference type="eggNOG" id="KOG1957">
    <property type="taxonomic scope" value="Eukaryota"/>
</dbReference>
<evidence type="ECO:0000313" key="11">
    <source>
        <dbReference type="EMBL" id="KNC46096.1"/>
    </source>
</evidence>
<evidence type="ECO:0000259" key="10">
    <source>
        <dbReference type="PROSITE" id="PS52039"/>
    </source>
</evidence>
<dbReference type="GO" id="GO:0006310">
    <property type="term" value="P:DNA recombination"/>
    <property type="evidence" value="ECO:0007669"/>
    <property type="project" value="TreeGrafter"/>
</dbReference>
<dbReference type="PROSITE" id="PS50880">
    <property type="entry name" value="TOPRIM"/>
    <property type="match status" value="1"/>
</dbReference>
<dbReference type="FunFam" id="1.10.290.10:FF:000001">
    <property type="entry name" value="DNA topoisomerase"/>
    <property type="match status" value="1"/>
</dbReference>
<dbReference type="CDD" id="cd00186">
    <property type="entry name" value="TOP1Ac"/>
    <property type="match status" value="1"/>
</dbReference>
<dbReference type="Gene3D" id="3.40.50.140">
    <property type="match status" value="1"/>
</dbReference>
<keyword evidence="5 7" id="KW-0238">DNA-binding</keyword>
<dbReference type="GO" id="GO:0003917">
    <property type="term" value="F:DNA topoisomerase type I (single strand cut, ATP-independent) activity"/>
    <property type="evidence" value="ECO:0007669"/>
    <property type="project" value="UniProtKB-EC"/>
</dbReference>
<evidence type="ECO:0000259" key="9">
    <source>
        <dbReference type="PROSITE" id="PS50880"/>
    </source>
</evidence>
<protein>
    <recommendedName>
        <fullName evidence="3 7">DNA topoisomerase</fullName>
        <ecNumber evidence="3 7">5.6.2.1</ecNumber>
    </recommendedName>
</protein>
<comment type="function">
    <text evidence="7">Introduces a single-strand break via transesterification at a target site in duplex DNA. Releases the supercoiling and torsional tension of DNA introduced during the DNA replication and transcription by transiently cleaving and rejoining one strand of the DNA duplex. The scissile phosphodiester is attacked by the catalytic tyrosine of the enzyme, resulting in the formation of a DNA-(5'-phosphotyrosyl)-enzyme intermediate and the expulsion of a 3'-OH DNA strand.</text>
</comment>
<feature type="domain" description="Toprim" evidence="9">
    <location>
        <begin position="5"/>
        <end position="159"/>
    </location>
</feature>